<reference evidence="3" key="1">
    <citation type="submission" date="2016-11" db="UniProtKB">
        <authorList>
            <consortium name="WormBaseParasite"/>
        </authorList>
    </citation>
    <scope>IDENTIFICATION</scope>
</reference>
<keyword evidence="2" id="KW-1185">Reference proteome</keyword>
<evidence type="ECO:0000256" key="1">
    <source>
        <dbReference type="SAM" id="MobiDB-lite"/>
    </source>
</evidence>
<accession>A0A1I8B2I5</accession>
<evidence type="ECO:0000313" key="2">
    <source>
        <dbReference type="Proteomes" id="UP000095281"/>
    </source>
</evidence>
<dbReference type="AlphaFoldDB" id="A0A1I8B2I5"/>
<dbReference type="WBParaSite" id="MhA1_Contig127.frz3.gene32">
    <property type="protein sequence ID" value="MhA1_Contig127.frz3.gene32"/>
    <property type="gene ID" value="MhA1_Contig127.frz3.gene32"/>
</dbReference>
<proteinExistence type="predicted"/>
<protein>
    <submittedName>
        <fullName evidence="3">SGF29 C-terminal domain-containing protein</fullName>
    </submittedName>
</protein>
<name>A0A1I8B2I5_MELHA</name>
<sequence>MCFFEIVPVVKHAKSTVFHYLKKSDSKRDWHSIRDWQRNSANKQTWVPKQNTSRPSVYGVSTSEGNSANKQTWVPKQNTSRPSVYGVSTSEGNSANKQTWVPKQNTSRPSVYGVSTSEGNSANKQTWVPKQNTSRPSVYGVSTSEGNHGLHSGTQNTNQARRGTNRVASKSERAFILLKLKIGWIILENLIPTNQIKTLDTYKANDKVEVKDGDDWVKAKVLGCSGKKFKVKVTGGKSKPFYVYPYKLRNSIETFEIGDEVEILNGIDTNIPDVKWIKKNVFSKEGGMYKFKTDNLIINHYTNNEISRNPIDIRRPINNE</sequence>
<organism evidence="2 3">
    <name type="scientific">Meloidogyne hapla</name>
    <name type="common">Root-knot nematode worm</name>
    <dbReference type="NCBI Taxonomy" id="6305"/>
    <lineage>
        <taxon>Eukaryota</taxon>
        <taxon>Metazoa</taxon>
        <taxon>Ecdysozoa</taxon>
        <taxon>Nematoda</taxon>
        <taxon>Chromadorea</taxon>
        <taxon>Rhabditida</taxon>
        <taxon>Tylenchina</taxon>
        <taxon>Tylenchomorpha</taxon>
        <taxon>Tylenchoidea</taxon>
        <taxon>Meloidogynidae</taxon>
        <taxon>Meloidogyninae</taxon>
        <taxon>Meloidogyne</taxon>
    </lineage>
</organism>
<dbReference type="Proteomes" id="UP000095281">
    <property type="component" value="Unplaced"/>
</dbReference>
<evidence type="ECO:0000313" key="3">
    <source>
        <dbReference type="WBParaSite" id="MhA1_Contig127.frz3.gene32"/>
    </source>
</evidence>
<feature type="region of interest" description="Disordered" evidence="1">
    <location>
        <begin position="41"/>
        <end position="166"/>
    </location>
</feature>